<dbReference type="Proteomes" id="UP001200557">
    <property type="component" value="Unassembled WGS sequence"/>
</dbReference>
<dbReference type="RefSeq" id="WP_235225003.1">
    <property type="nucleotide sequence ID" value="NZ_JAKGAQ010000002.1"/>
</dbReference>
<gene>
    <name evidence="2" type="ORF">L0664_07335</name>
</gene>
<protein>
    <submittedName>
        <fullName evidence="2">Rhodanese-like domain-containing protein</fullName>
    </submittedName>
</protein>
<reference evidence="2 3" key="1">
    <citation type="submission" date="2022-01" db="EMBL/GenBank/DDBJ databases">
        <title>Octadecabacter sp. nov., isolated from a marine alga.</title>
        <authorList>
            <person name="Jin M.S."/>
            <person name="Kim H.M."/>
            <person name="Han D.M."/>
            <person name="Jung J.J."/>
            <person name="Jeon C.O."/>
        </authorList>
    </citation>
    <scope>NUCLEOTIDE SEQUENCE [LARGE SCALE GENOMIC DNA]</scope>
    <source>
        <strain evidence="2 3">G9-8</strain>
    </source>
</reference>
<dbReference type="EMBL" id="JAKGAQ010000002">
    <property type="protein sequence ID" value="MCF2870875.1"/>
    <property type="molecule type" value="Genomic_DNA"/>
</dbReference>
<dbReference type="PROSITE" id="PS50206">
    <property type="entry name" value="RHODANESE_3"/>
    <property type="match status" value="1"/>
</dbReference>
<keyword evidence="3" id="KW-1185">Reference proteome</keyword>
<dbReference type="InterPro" id="IPR036873">
    <property type="entry name" value="Rhodanese-like_dom_sf"/>
</dbReference>
<name>A0ABS9CUE8_9RHOB</name>
<dbReference type="InterPro" id="IPR050229">
    <property type="entry name" value="GlpE_sulfurtransferase"/>
</dbReference>
<feature type="domain" description="Rhodanese" evidence="1">
    <location>
        <begin position="29"/>
        <end position="115"/>
    </location>
</feature>
<dbReference type="InterPro" id="IPR001763">
    <property type="entry name" value="Rhodanese-like_dom"/>
</dbReference>
<proteinExistence type="predicted"/>
<accession>A0ABS9CUE8</accession>
<evidence type="ECO:0000259" key="1">
    <source>
        <dbReference type="PROSITE" id="PS50206"/>
    </source>
</evidence>
<sequence>MTQTPNDLVTAAKTTVPDISAEDAMALHGQDGVVFLDVREPGEVAGGKVAGAVAIPRGVLEFQMQALEGAKTVVVYCAAGGRAALAGATLKALGFEDVRNAGGFKDWVEAGGVVE</sequence>
<evidence type="ECO:0000313" key="2">
    <source>
        <dbReference type="EMBL" id="MCF2870875.1"/>
    </source>
</evidence>
<dbReference type="Pfam" id="PF00581">
    <property type="entry name" value="Rhodanese"/>
    <property type="match status" value="1"/>
</dbReference>
<dbReference type="PANTHER" id="PTHR43031:SF1">
    <property type="entry name" value="PYRIDINE NUCLEOTIDE-DISULPHIDE OXIDOREDUCTASE"/>
    <property type="match status" value="1"/>
</dbReference>
<dbReference type="PANTHER" id="PTHR43031">
    <property type="entry name" value="FAD-DEPENDENT OXIDOREDUCTASE"/>
    <property type="match status" value="1"/>
</dbReference>
<dbReference type="Gene3D" id="3.40.250.10">
    <property type="entry name" value="Rhodanese-like domain"/>
    <property type="match status" value="1"/>
</dbReference>
<evidence type="ECO:0000313" key="3">
    <source>
        <dbReference type="Proteomes" id="UP001200557"/>
    </source>
</evidence>
<comment type="caution">
    <text evidence="2">The sequence shown here is derived from an EMBL/GenBank/DDBJ whole genome shotgun (WGS) entry which is preliminary data.</text>
</comment>
<dbReference type="SMART" id="SM00450">
    <property type="entry name" value="RHOD"/>
    <property type="match status" value="1"/>
</dbReference>
<dbReference type="SUPFAM" id="SSF52821">
    <property type="entry name" value="Rhodanese/Cell cycle control phosphatase"/>
    <property type="match status" value="1"/>
</dbReference>
<organism evidence="2 3">
    <name type="scientific">Octadecabacter dasysiphoniae</name>
    <dbReference type="NCBI Taxonomy" id="2909341"/>
    <lineage>
        <taxon>Bacteria</taxon>
        <taxon>Pseudomonadati</taxon>
        <taxon>Pseudomonadota</taxon>
        <taxon>Alphaproteobacteria</taxon>
        <taxon>Rhodobacterales</taxon>
        <taxon>Roseobacteraceae</taxon>
        <taxon>Octadecabacter</taxon>
    </lineage>
</organism>